<evidence type="ECO:0000313" key="4">
    <source>
        <dbReference type="Proteomes" id="UP001465976"/>
    </source>
</evidence>
<dbReference type="PANTHER" id="PTHR28023">
    <property type="entry name" value="UPF0357 PROTEIN YCL012C"/>
    <property type="match status" value="1"/>
</dbReference>
<organism evidence="3 4">
    <name type="scientific">Marasmius crinis-equi</name>
    <dbReference type="NCBI Taxonomy" id="585013"/>
    <lineage>
        <taxon>Eukaryota</taxon>
        <taxon>Fungi</taxon>
        <taxon>Dikarya</taxon>
        <taxon>Basidiomycota</taxon>
        <taxon>Agaricomycotina</taxon>
        <taxon>Agaricomycetes</taxon>
        <taxon>Agaricomycetidae</taxon>
        <taxon>Agaricales</taxon>
        <taxon>Marasmiineae</taxon>
        <taxon>Marasmiaceae</taxon>
        <taxon>Marasmius</taxon>
    </lineage>
</organism>
<dbReference type="Pfam" id="PF09435">
    <property type="entry name" value="DUF2015"/>
    <property type="match status" value="1"/>
</dbReference>
<name>A0ABR3FGB8_9AGAR</name>
<evidence type="ECO:0000313" key="3">
    <source>
        <dbReference type="EMBL" id="KAL0574134.1"/>
    </source>
</evidence>
<gene>
    <name evidence="3" type="ORF">V5O48_007823</name>
</gene>
<comment type="similarity">
    <text evidence="1">Belongs to the UPF0357 family.</text>
</comment>
<dbReference type="Proteomes" id="UP001465976">
    <property type="component" value="Unassembled WGS sequence"/>
</dbReference>
<dbReference type="PANTHER" id="PTHR28023:SF1">
    <property type="entry name" value="UPF0357 PROTEIN YCL012C"/>
    <property type="match status" value="1"/>
</dbReference>
<accession>A0ABR3FGB8</accession>
<dbReference type="EMBL" id="JBAHYK010000427">
    <property type="protein sequence ID" value="KAL0574134.1"/>
    <property type="molecule type" value="Genomic_DNA"/>
</dbReference>
<evidence type="ECO:0000256" key="1">
    <source>
        <dbReference type="ARBA" id="ARBA00008325"/>
    </source>
</evidence>
<protein>
    <submittedName>
        <fullName evidence="3">Uncharacterized protein</fullName>
    </submittedName>
</protein>
<sequence>MIFYLSILTFISLILILIHRYYKPFLPSMPLPAALTNRFPRMPRRQGYTPLATFSSQAAAGLTSSNFDIESANILAGDSRVGLDEQGVKEVEAIMREMRVGFDQARLIRHNRILAANGIDPSGMPLDSKAVTRL</sequence>
<dbReference type="InterPro" id="IPR018559">
    <property type="entry name" value="DUF2015"/>
</dbReference>
<reference evidence="3 4" key="1">
    <citation type="submission" date="2024-02" db="EMBL/GenBank/DDBJ databases">
        <title>A draft genome for the cacao thread blight pathogen Marasmius crinis-equi.</title>
        <authorList>
            <person name="Cohen S.P."/>
            <person name="Baruah I.K."/>
            <person name="Amoako-Attah I."/>
            <person name="Bukari Y."/>
            <person name="Meinhardt L.W."/>
            <person name="Bailey B.A."/>
        </authorList>
    </citation>
    <scope>NUCLEOTIDE SEQUENCE [LARGE SCALE GENOMIC DNA]</scope>
    <source>
        <strain evidence="3 4">GH-76</strain>
    </source>
</reference>
<proteinExistence type="inferred from homology"/>
<keyword evidence="2" id="KW-0732">Signal</keyword>
<keyword evidence="4" id="KW-1185">Reference proteome</keyword>
<evidence type="ECO:0000256" key="2">
    <source>
        <dbReference type="ARBA" id="ARBA00022729"/>
    </source>
</evidence>
<comment type="caution">
    <text evidence="3">The sequence shown here is derived from an EMBL/GenBank/DDBJ whole genome shotgun (WGS) entry which is preliminary data.</text>
</comment>